<dbReference type="EMBL" id="QLZR01000010">
    <property type="protein sequence ID" value="RAZ73445.1"/>
    <property type="molecule type" value="Genomic_DNA"/>
</dbReference>
<keyword evidence="1" id="KW-1133">Transmembrane helix</keyword>
<feature type="transmembrane region" description="Helical" evidence="1">
    <location>
        <begin position="69"/>
        <end position="91"/>
    </location>
</feature>
<evidence type="ECO:0000313" key="2">
    <source>
        <dbReference type="EMBL" id="RAZ73445.1"/>
    </source>
</evidence>
<dbReference type="Proteomes" id="UP000251002">
    <property type="component" value="Unassembled WGS sequence"/>
</dbReference>
<comment type="caution">
    <text evidence="2">The sequence shown here is derived from an EMBL/GenBank/DDBJ whole genome shotgun (WGS) entry which is preliminary data.</text>
</comment>
<gene>
    <name evidence="2" type="ORF">DP120_17080</name>
</gene>
<keyword evidence="3" id="KW-1185">Reference proteome</keyword>
<sequence>MVKTKVGMVVGSIIGVFILVYGTAFLFHLLFGGYMLEGGLANLNYGVLALLCAVPFVLKALIGRSNRSTGYAILMSAALFSVLFVLVHLVVVLSAEGMQDDAVTRILAVFPLSALLLVVTLHFTTRKENIS</sequence>
<keyword evidence="1" id="KW-0812">Transmembrane</keyword>
<dbReference type="RefSeq" id="WP_112224842.1">
    <property type="nucleotide sequence ID" value="NZ_QLZR01000010.1"/>
</dbReference>
<feature type="transmembrane region" description="Helical" evidence="1">
    <location>
        <begin position="43"/>
        <end position="62"/>
    </location>
</feature>
<name>A0A365KJZ9_9BACL</name>
<feature type="transmembrane region" description="Helical" evidence="1">
    <location>
        <begin position="103"/>
        <end position="123"/>
    </location>
</feature>
<organism evidence="2 3">
    <name type="scientific">Planococcus halotolerans</name>
    <dbReference type="NCBI Taxonomy" id="2233542"/>
    <lineage>
        <taxon>Bacteria</taxon>
        <taxon>Bacillati</taxon>
        <taxon>Bacillota</taxon>
        <taxon>Bacilli</taxon>
        <taxon>Bacillales</taxon>
        <taxon>Caryophanaceae</taxon>
        <taxon>Planococcus</taxon>
    </lineage>
</organism>
<keyword evidence="1" id="KW-0472">Membrane</keyword>
<feature type="transmembrane region" description="Helical" evidence="1">
    <location>
        <begin position="7"/>
        <end position="31"/>
    </location>
</feature>
<protein>
    <submittedName>
        <fullName evidence="2">Uncharacterized protein</fullName>
    </submittedName>
</protein>
<dbReference type="AlphaFoldDB" id="A0A365KJZ9"/>
<evidence type="ECO:0000256" key="1">
    <source>
        <dbReference type="SAM" id="Phobius"/>
    </source>
</evidence>
<reference evidence="2 3" key="1">
    <citation type="submission" date="2018-06" db="EMBL/GenBank/DDBJ databases">
        <title>The draft genome sequences of strains SCU63 and S1.</title>
        <authorList>
            <person name="Gan L."/>
        </authorList>
    </citation>
    <scope>NUCLEOTIDE SEQUENCE [LARGE SCALE GENOMIC DNA]</scope>
    <source>
        <strain evidence="2 3">SCU63</strain>
    </source>
</reference>
<evidence type="ECO:0000313" key="3">
    <source>
        <dbReference type="Proteomes" id="UP000251002"/>
    </source>
</evidence>
<proteinExistence type="predicted"/>
<accession>A0A365KJZ9</accession>